<protein>
    <submittedName>
        <fullName evidence="2">Uncharacterized protein</fullName>
    </submittedName>
</protein>
<dbReference type="Proteomes" id="UP001222325">
    <property type="component" value="Unassembled WGS sequence"/>
</dbReference>
<gene>
    <name evidence="2" type="ORF">B0H15DRAFT_801071</name>
</gene>
<feature type="region of interest" description="Disordered" evidence="1">
    <location>
        <begin position="1"/>
        <end position="36"/>
    </location>
</feature>
<organism evidence="2 3">
    <name type="scientific">Mycena belliarum</name>
    <dbReference type="NCBI Taxonomy" id="1033014"/>
    <lineage>
        <taxon>Eukaryota</taxon>
        <taxon>Fungi</taxon>
        <taxon>Dikarya</taxon>
        <taxon>Basidiomycota</taxon>
        <taxon>Agaricomycotina</taxon>
        <taxon>Agaricomycetes</taxon>
        <taxon>Agaricomycetidae</taxon>
        <taxon>Agaricales</taxon>
        <taxon>Marasmiineae</taxon>
        <taxon>Mycenaceae</taxon>
        <taxon>Mycena</taxon>
    </lineage>
</organism>
<proteinExistence type="predicted"/>
<evidence type="ECO:0000313" key="3">
    <source>
        <dbReference type="Proteomes" id="UP001222325"/>
    </source>
</evidence>
<sequence>MDDKHPVIPSPRRGRSGDDYRFPAQALGTPYRSENDDTFRETLRSRQRVRVYREYNDPVYRREITLAQSAAPPGLGVHYELESDGETEVSTGPTDTASDRASSASVTARHGSVDRLSRPVTYSRHDQHRVSELRAVRAQRERGGVSMADLRRMAINTVYDFDRANIHPLVDKHDFVMAAIASFPKGEEAWWTEVGMIIERRLTRFHQKGDFADLFGLETTLRFGITFTTDHEAPYQIKHSASNTHQLSVLTSCEAFKAYSCYQNHLYRQLAPQGFARSAAKVAELVTRGIAFPAFESSVFTTCEISFCDLPSITRRNEDAAYDTMELISVFGDYDHTKRGQLIFWDEGCMLEVVPGATIAIAGGSLRYSFVDVALHETRMIFRQFCDARVLRWVEKDGRSDAEWEDFLGPKKLGEWQENRDASGAAGLKSFSKLRDIEVVL</sequence>
<keyword evidence="3" id="KW-1185">Reference proteome</keyword>
<name>A0AAD6U2H3_9AGAR</name>
<accession>A0AAD6U2H3</accession>
<dbReference type="EMBL" id="JARJCN010000027">
    <property type="protein sequence ID" value="KAJ7088010.1"/>
    <property type="molecule type" value="Genomic_DNA"/>
</dbReference>
<reference evidence="2" key="1">
    <citation type="submission" date="2023-03" db="EMBL/GenBank/DDBJ databases">
        <title>Massive genome expansion in bonnet fungi (Mycena s.s.) driven by repeated elements and novel gene families across ecological guilds.</title>
        <authorList>
            <consortium name="Lawrence Berkeley National Laboratory"/>
            <person name="Harder C.B."/>
            <person name="Miyauchi S."/>
            <person name="Viragh M."/>
            <person name="Kuo A."/>
            <person name="Thoen E."/>
            <person name="Andreopoulos B."/>
            <person name="Lu D."/>
            <person name="Skrede I."/>
            <person name="Drula E."/>
            <person name="Henrissat B."/>
            <person name="Morin E."/>
            <person name="Kohler A."/>
            <person name="Barry K."/>
            <person name="LaButti K."/>
            <person name="Morin E."/>
            <person name="Salamov A."/>
            <person name="Lipzen A."/>
            <person name="Mereny Z."/>
            <person name="Hegedus B."/>
            <person name="Baldrian P."/>
            <person name="Stursova M."/>
            <person name="Weitz H."/>
            <person name="Taylor A."/>
            <person name="Grigoriev I.V."/>
            <person name="Nagy L.G."/>
            <person name="Martin F."/>
            <person name="Kauserud H."/>
        </authorList>
    </citation>
    <scope>NUCLEOTIDE SEQUENCE</scope>
    <source>
        <strain evidence="2">CBHHK173m</strain>
    </source>
</reference>
<comment type="caution">
    <text evidence="2">The sequence shown here is derived from an EMBL/GenBank/DDBJ whole genome shotgun (WGS) entry which is preliminary data.</text>
</comment>
<feature type="compositionally biased region" description="Low complexity" evidence="1">
    <location>
        <begin position="94"/>
        <end position="109"/>
    </location>
</feature>
<evidence type="ECO:0000256" key="1">
    <source>
        <dbReference type="SAM" id="MobiDB-lite"/>
    </source>
</evidence>
<feature type="region of interest" description="Disordered" evidence="1">
    <location>
        <begin position="82"/>
        <end position="113"/>
    </location>
</feature>
<evidence type="ECO:0000313" key="2">
    <source>
        <dbReference type="EMBL" id="KAJ7088010.1"/>
    </source>
</evidence>
<dbReference type="AlphaFoldDB" id="A0AAD6U2H3"/>